<evidence type="ECO:0000313" key="5">
    <source>
        <dbReference type="EMBL" id="EGH35177.1"/>
    </source>
</evidence>
<proteinExistence type="predicted"/>
<comment type="caution">
    <text evidence="5">The sequence shown here is derived from an EMBL/GenBank/DDBJ whole genome shotgun (WGS) entry which is preliminary data.</text>
</comment>
<reference evidence="5 6" key="1">
    <citation type="journal article" date="2011" name="PLoS Pathog.">
        <title>Dynamic evolution of pathogenicity revealed by sequencing and comparative genomics of 19 Pseudomonas syringae isolates.</title>
        <authorList>
            <person name="Baltrus D.A."/>
            <person name="Nishimura M.T."/>
            <person name="Romanchuk A."/>
            <person name="Chang J.H."/>
            <person name="Mukhtar M.S."/>
            <person name="Cherkis K."/>
            <person name="Roach J."/>
            <person name="Grant S.R."/>
            <person name="Jones C.D."/>
            <person name="Dangl J.L."/>
        </authorList>
    </citation>
    <scope>NUCLEOTIDE SEQUENCE [LARGE SCALE GENOMIC DNA]</scope>
    <source>
        <strain evidence="6">M301072PT</strain>
    </source>
</reference>
<feature type="non-terminal residue" evidence="5">
    <location>
        <position position="55"/>
    </location>
</feature>
<dbReference type="Pfam" id="PF00392">
    <property type="entry name" value="GntR"/>
    <property type="match status" value="1"/>
</dbReference>
<sequence length="55" mass="6305">EQIYQHVLEAIVEHRLAPGTRLPEDALADVFEISRTGIRKVLQRLALERLVTLRA</sequence>
<feature type="domain" description="HTH gntR-type" evidence="4">
    <location>
        <begin position="1"/>
        <end position="55"/>
    </location>
</feature>
<evidence type="ECO:0000313" key="6">
    <source>
        <dbReference type="Proteomes" id="UP000004471"/>
    </source>
</evidence>
<feature type="non-terminal residue" evidence="5">
    <location>
        <position position="1"/>
    </location>
</feature>
<dbReference type="Proteomes" id="UP000004471">
    <property type="component" value="Unassembled WGS sequence"/>
</dbReference>
<organism evidence="5 6">
    <name type="scientific">Pseudomonas syringae pv. japonica str. M301072</name>
    <dbReference type="NCBI Taxonomy" id="629262"/>
    <lineage>
        <taxon>Bacteria</taxon>
        <taxon>Pseudomonadati</taxon>
        <taxon>Pseudomonadota</taxon>
        <taxon>Gammaproteobacteria</taxon>
        <taxon>Pseudomonadales</taxon>
        <taxon>Pseudomonadaceae</taxon>
        <taxon>Pseudomonas</taxon>
        <taxon>Pseudomonas syringae</taxon>
    </lineage>
</organism>
<name>F3FY85_PSESX</name>
<evidence type="ECO:0000259" key="4">
    <source>
        <dbReference type="PROSITE" id="PS50949"/>
    </source>
</evidence>
<evidence type="ECO:0000256" key="1">
    <source>
        <dbReference type="ARBA" id="ARBA00023015"/>
    </source>
</evidence>
<evidence type="ECO:0000256" key="3">
    <source>
        <dbReference type="ARBA" id="ARBA00023163"/>
    </source>
</evidence>
<dbReference type="SUPFAM" id="SSF46785">
    <property type="entry name" value="Winged helix' DNA-binding domain"/>
    <property type="match status" value="1"/>
</dbReference>
<dbReference type="InterPro" id="IPR000524">
    <property type="entry name" value="Tscrpt_reg_HTH_GntR"/>
</dbReference>
<dbReference type="InterPro" id="IPR036388">
    <property type="entry name" value="WH-like_DNA-bd_sf"/>
</dbReference>
<dbReference type="AlphaFoldDB" id="F3FY85"/>
<keyword evidence="3" id="KW-0804">Transcription</keyword>
<keyword evidence="2" id="KW-0238">DNA-binding</keyword>
<dbReference type="PROSITE" id="PS50949">
    <property type="entry name" value="HTH_GNTR"/>
    <property type="match status" value="1"/>
</dbReference>
<dbReference type="GO" id="GO:0003700">
    <property type="term" value="F:DNA-binding transcription factor activity"/>
    <property type="evidence" value="ECO:0007669"/>
    <property type="project" value="InterPro"/>
</dbReference>
<dbReference type="InterPro" id="IPR036390">
    <property type="entry name" value="WH_DNA-bd_sf"/>
</dbReference>
<dbReference type="Gene3D" id="1.10.10.10">
    <property type="entry name" value="Winged helix-like DNA-binding domain superfamily/Winged helix DNA-binding domain"/>
    <property type="match status" value="1"/>
</dbReference>
<protein>
    <submittedName>
        <fullName evidence="5">Transcriptional regulator GntR</fullName>
    </submittedName>
</protein>
<dbReference type="EMBL" id="AEAH01003327">
    <property type="protein sequence ID" value="EGH35177.1"/>
    <property type="molecule type" value="Genomic_DNA"/>
</dbReference>
<dbReference type="PANTHER" id="PTHR43537:SF53">
    <property type="entry name" value="HTH-TYPE TRANSCRIPTIONAL REPRESSOR NANR"/>
    <property type="match status" value="1"/>
</dbReference>
<accession>F3FY85</accession>
<dbReference type="PANTHER" id="PTHR43537">
    <property type="entry name" value="TRANSCRIPTIONAL REGULATOR, GNTR FAMILY"/>
    <property type="match status" value="1"/>
</dbReference>
<keyword evidence="1" id="KW-0805">Transcription regulation</keyword>
<dbReference type="GO" id="GO:0003677">
    <property type="term" value="F:DNA binding"/>
    <property type="evidence" value="ECO:0007669"/>
    <property type="project" value="UniProtKB-KW"/>
</dbReference>
<gene>
    <name evidence="5" type="ORF">PSYJA_41757</name>
</gene>
<dbReference type="SMART" id="SM00345">
    <property type="entry name" value="HTH_GNTR"/>
    <property type="match status" value="1"/>
</dbReference>
<evidence type="ECO:0000256" key="2">
    <source>
        <dbReference type="ARBA" id="ARBA00023125"/>
    </source>
</evidence>